<keyword evidence="1 3" id="KW-0378">Hydrolase</keyword>
<accession>A0A7X0RHA1</accession>
<dbReference type="Proteomes" id="UP000523955">
    <property type="component" value="Unassembled WGS sequence"/>
</dbReference>
<evidence type="ECO:0000313" key="3">
    <source>
        <dbReference type="EMBL" id="MBB6628172.1"/>
    </source>
</evidence>
<sequence>MQVDVGAHTFDVAVSGPDDAPVVLLLHGFPQSGHSWRLVLPTLLDAGFRVVVPDQRGYSPGARPDDVEDYRIGPLAGDALGILDALGVDRAHVVGHDWGAAVAWQLGARHPERVRTLTAVSVPHPRAFITALRTDDEQRAASTYMRDFATPSYDAVLLADDAARFRSLFGPMPGAVDVEHMLVRAREPGALAAWLRWYAAQRLEDVADTPDVPVPTLHVWSDGDHALRRAGAEGTAACVSGPYRLDVLPGVSHWIPEEAADALGALLVEHLGSALPG</sequence>
<dbReference type="Pfam" id="PF00561">
    <property type="entry name" value="Abhydrolase_1"/>
    <property type="match status" value="1"/>
</dbReference>
<evidence type="ECO:0000259" key="2">
    <source>
        <dbReference type="Pfam" id="PF00561"/>
    </source>
</evidence>
<dbReference type="SUPFAM" id="SSF53474">
    <property type="entry name" value="alpha/beta-Hydrolases"/>
    <property type="match status" value="1"/>
</dbReference>
<dbReference type="InterPro" id="IPR000639">
    <property type="entry name" value="Epox_hydrolase-like"/>
</dbReference>
<organism evidence="3 4">
    <name type="scientific">Nocardioides luti</name>
    <dbReference type="NCBI Taxonomy" id="2761101"/>
    <lineage>
        <taxon>Bacteria</taxon>
        <taxon>Bacillati</taxon>
        <taxon>Actinomycetota</taxon>
        <taxon>Actinomycetes</taxon>
        <taxon>Propionibacteriales</taxon>
        <taxon>Nocardioidaceae</taxon>
        <taxon>Nocardioides</taxon>
    </lineage>
</organism>
<dbReference type="AlphaFoldDB" id="A0A7X0RHA1"/>
<feature type="domain" description="AB hydrolase-1" evidence="2">
    <location>
        <begin position="21"/>
        <end position="125"/>
    </location>
</feature>
<evidence type="ECO:0000313" key="4">
    <source>
        <dbReference type="Proteomes" id="UP000523955"/>
    </source>
</evidence>
<comment type="caution">
    <text evidence="3">The sequence shown here is derived from an EMBL/GenBank/DDBJ whole genome shotgun (WGS) entry which is preliminary data.</text>
</comment>
<evidence type="ECO:0000256" key="1">
    <source>
        <dbReference type="ARBA" id="ARBA00022801"/>
    </source>
</evidence>
<name>A0A7X0RHA1_9ACTN</name>
<dbReference type="InterPro" id="IPR029058">
    <property type="entry name" value="AB_hydrolase_fold"/>
</dbReference>
<dbReference type="EMBL" id="JACKXE010000001">
    <property type="protein sequence ID" value="MBB6628172.1"/>
    <property type="molecule type" value="Genomic_DNA"/>
</dbReference>
<dbReference type="Gene3D" id="3.40.50.1820">
    <property type="entry name" value="alpha/beta hydrolase"/>
    <property type="match status" value="1"/>
</dbReference>
<reference evidence="3 4" key="1">
    <citation type="submission" date="2020-08" db="EMBL/GenBank/DDBJ databases">
        <authorList>
            <person name="Seo M.-J."/>
        </authorList>
    </citation>
    <scope>NUCLEOTIDE SEQUENCE [LARGE SCALE GENOMIC DNA]</scope>
    <source>
        <strain evidence="3 4">KIGAM211</strain>
    </source>
</reference>
<dbReference type="GO" id="GO:0016787">
    <property type="term" value="F:hydrolase activity"/>
    <property type="evidence" value="ECO:0007669"/>
    <property type="project" value="UniProtKB-KW"/>
</dbReference>
<dbReference type="PRINTS" id="PR00412">
    <property type="entry name" value="EPOXHYDRLASE"/>
</dbReference>
<gene>
    <name evidence="3" type="ORF">H5V45_12655</name>
</gene>
<proteinExistence type="predicted"/>
<dbReference type="RefSeq" id="WP_185253255.1">
    <property type="nucleotide sequence ID" value="NZ_JACKXE010000001.1"/>
</dbReference>
<protein>
    <submittedName>
        <fullName evidence="3">Alpha/beta hydrolase</fullName>
    </submittedName>
</protein>
<dbReference type="PANTHER" id="PTHR43329">
    <property type="entry name" value="EPOXIDE HYDROLASE"/>
    <property type="match status" value="1"/>
</dbReference>
<keyword evidence="4" id="KW-1185">Reference proteome</keyword>
<dbReference type="InterPro" id="IPR000073">
    <property type="entry name" value="AB_hydrolase_1"/>
</dbReference>
<dbReference type="PRINTS" id="PR00111">
    <property type="entry name" value="ABHYDROLASE"/>
</dbReference>